<reference evidence="4 5" key="1">
    <citation type="journal article" date="2019" name="Genome Biol. Evol.">
        <title>Insights into the evolution of the New World diploid cottons (Gossypium, subgenus Houzingenia) based on genome sequencing.</title>
        <authorList>
            <person name="Grover C.E."/>
            <person name="Arick M.A. 2nd"/>
            <person name="Thrash A."/>
            <person name="Conover J.L."/>
            <person name="Sanders W.S."/>
            <person name="Peterson D.G."/>
            <person name="Frelichowski J.E."/>
            <person name="Scheffler J.A."/>
            <person name="Scheffler B.E."/>
            <person name="Wendel J.F."/>
        </authorList>
    </citation>
    <scope>NUCLEOTIDE SEQUENCE [LARGE SCALE GENOMIC DNA]</scope>
    <source>
        <strain evidence="4">1</strain>
        <tissue evidence="4">Leaf</tissue>
    </source>
</reference>
<comment type="caution">
    <text evidence="4">The sequence shown here is derived from an EMBL/GenBank/DDBJ whole genome shotgun (WGS) entry which is preliminary data.</text>
</comment>
<feature type="compositionally biased region" description="Polar residues" evidence="3">
    <location>
        <begin position="1"/>
        <end position="14"/>
    </location>
</feature>
<evidence type="ECO:0000313" key="4">
    <source>
        <dbReference type="EMBL" id="MBA0874330.1"/>
    </source>
</evidence>
<feature type="region of interest" description="Disordered" evidence="3">
    <location>
        <begin position="1"/>
        <end position="48"/>
    </location>
</feature>
<comment type="subcellular location">
    <subcellularLocation>
        <location evidence="1">Nucleus</location>
    </subcellularLocation>
</comment>
<dbReference type="OrthoDB" id="47802at2759"/>
<dbReference type="PANTHER" id="PTHR45093">
    <property type="entry name" value="TRANSCRIPTION ACTIVATOR MSS11"/>
    <property type="match status" value="1"/>
</dbReference>
<proteinExistence type="predicted"/>
<evidence type="ECO:0000256" key="3">
    <source>
        <dbReference type="SAM" id="MobiDB-lite"/>
    </source>
</evidence>
<sequence>MSPQVQARSQQLPGTTPDIKSEMNPVLNPRATGPDRSLMGIPGSNQGGNNLTLKGWPLTGLDQLRGGILQPQKSFMQAPQPFHQLQMQQLMLAQQNLTSPSGSDDNRRLRMLLNNNRTMGLGKDGLSNSVGDVVPNVSPLQAGSPLMPRGDTDVLMKLSCISSNNSSSNCNSNSNSNSNSLQQQLQQHALSNQQSQSSNPSLHQQDKVGGGGSVTVDGSMANSFRGNDQVSKNQNGRKRKQPVSSSGPANSSGTANTAGPSPSSAPSTPSTHTPGDVISMPAMTHSGSSSKPLMMFGAEGAGTLASPSNQLWDDKDLELQAEMDRFVEDGS</sequence>
<feature type="compositionally biased region" description="Polar residues" evidence="3">
    <location>
        <begin position="242"/>
        <end position="253"/>
    </location>
</feature>
<organism evidence="4 5">
    <name type="scientific">Gossypium schwendimanii</name>
    <name type="common">Cotton</name>
    <dbReference type="NCBI Taxonomy" id="34291"/>
    <lineage>
        <taxon>Eukaryota</taxon>
        <taxon>Viridiplantae</taxon>
        <taxon>Streptophyta</taxon>
        <taxon>Embryophyta</taxon>
        <taxon>Tracheophyta</taxon>
        <taxon>Spermatophyta</taxon>
        <taxon>Magnoliopsida</taxon>
        <taxon>eudicotyledons</taxon>
        <taxon>Gunneridae</taxon>
        <taxon>Pentapetalae</taxon>
        <taxon>rosids</taxon>
        <taxon>malvids</taxon>
        <taxon>Malvales</taxon>
        <taxon>Malvaceae</taxon>
        <taxon>Malvoideae</taxon>
        <taxon>Gossypium</taxon>
    </lineage>
</organism>
<feature type="compositionally biased region" description="Low complexity" evidence="3">
    <location>
        <begin position="254"/>
        <end position="274"/>
    </location>
</feature>
<evidence type="ECO:0000313" key="5">
    <source>
        <dbReference type="Proteomes" id="UP000593576"/>
    </source>
</evidence>
<accession>A0A7J9MTL5</accession>
<feature type="region of interest" description="Disordered" evidence="3">
    <location>
        <begin position="164"/>
        <end position="309"/>
    </location>
</feature>
<dbReference type="PANTHER" id="PTHR45093:SF2">
    <property type="entry name" value="LISH DOMAIN-CONTAINING PROTEIN"/>
    <property type="match status" value="1"/>
</dbReference>
<evidence type="ECO:0000256" key="2">
    <source>
        <dbReference type="ARBA" id="ARBA00023242"/>
    </source>
</evidence>
<keyword evidence="2" id="KW-0539">Nucleus</keyword>
<name>A0A7J9MTL5_GOSSC</name>
<feature type="compositionally biased region" description="Polar residues" evidence="3">
    <location>
        <begin position="220"/>
        <end position="234"/>
    </location>
</feature>
<keyword evidence="5" id="KW-1185">Reference proteome</keyword>
<dbReference type="EMBL" id="JABFAF010000013">
    <property type="protein sequence ID" value="MBA0874330.1"/>
    <property type="molecule type" value="Genomic_DNA"/>
</dbReference>
<dbReference type="Proteomes" id="UP000593576">
    <property type="component" value="Unassembled WGS sequence"/>
</dbReference>
<dbReference type="GO" id="GO:0005634">
    <property type="term" value="C:nucleus"/>
    <property type="evidence" value="ECO:0007669"/>
    <property type="project" value="UniProtKB-SubCell"/>
</dbReference>
<gene>
    <name evidence="4" type="ORF">Goshw_015262</name>
</gene>
<dbReference type="AlphaFoldDB" id="A0A7J9MTL5"/>
<evidence type="ECO:0000256" key="1">
    <source>
        <dbReference type="ARBA" id="ARBA00004123"/>
    </source>
</evidence>
<feature type="compositionally biased region" description="Low complexity" evidence="3">
    <location>
        <begin position="164"/>
        <end position="203"/>
    </location>
</feature>
<protein>
    <submittedName>
        <fullName evidence="4">Uncharacterized protein</fullName>
    </submittedName>
</protein>
<feature type="non-terminal residue" evidence="4">
    <location>
        <position position="1"/>
    </location>
</feature>